<keyword evidence="1" id="KW-0812">Transmembrane</keyword>
<accession>A0A318ENU4</accession>
<dbReference type="Proteomes" id="UP000247523">
    <property type="component" value="Unassembled WGS sequence"/>
</dbReference>
<keyword evidence="1" id="KW-1133">Transmembrane helix</keyword>
<organism evidence="2 3">
    <name type="scientific">Lachnotalea glycerini</name>
    <dbReference type="NCBI Taxonomy" id="1763509"/>
    <lineage>
        <taxon>Bacteria</taxon>
        <taxon>Bacillati</taxon>
        <taxon>Bacillota</taxon>
        <taxon>Clostridia</taxon>
        <taxon>Lachnospirales</taxon>
        <taxon>Lachnospiraceae</taxon>
        <taxon>Lachnotalea</taxon>
    </lineage>
</organism>
<gene>
    <name evidence="2" type="ORF">C8E03_11054</name>
</gene>
<dbReference type="InterPro" id="IPR032531">
    <property type="entry name" value="DUF4956"/>
</dbReference>
<feature type="transmembrane region" description="Helical" evidence="1">
    <location>
        <begin position="105"/>
        <end position="138"/>
    </location>
</feature>
<keyword evidence="1" id="KW-0472">Membrane</keyword>
<evidence type="ECO:0000256" key="1">
    <source>
        <dbReference type="SAM" id="Phobius"/>
    </source>
</evidence>
<dbReference type="RefSeq" id="WP_110291591.1">
    <property type="nucleotide sequence ID" value="NZ_QICS01000010.1"/>
</dbReference>
<feature type="transmembrane region" description="Helical" evidence="1">
    <location>
        <begin position="58"/>
        <end position="85"/>
    </location>
</feature>
<evidence type="ECO:0000313" key="2">
    <source>
        <dbReference type="EMBL" id="PXV87293.1"/>
    </source>
</evidence>
<feature type="transmembrane region" description="Helical" evidence="1">
    <location>
        <begin position="25"/>
        <end position="46"/>
    </location>
</feature>
<dbReference type="EMBL" id="QICS01000010">
    <property type="protein sequence ID" value="PXV87293.1"/>
    <property type="molecule type" value="Genomic_DNA"/>
</dbReference>
<dbReference type="Pfam" id="PF16316">
    <property type="entry name" value="DUF4956"/>
    <property type="match status" value="1"/>
</dbReference>
<sequence>MSFNDIFKKSFIEGFTGTDISTSKIAATMLVTCILALYIFAMYRLVTRKTFYSKTFNIAITIISIITSGIILAMQSNLVISLGMVGALSIVRFRTAIKDPLDLIFLFWSISIGIICGAGMYEIALFMSILVTIGLLGLDLIPVAKAPMILVVNCSDKSKEEAIIKTVKQYSKVFKIKSRNISNNHLDMVIEVRTKKESMLANDISNIEKIETVSLLSHDGEVTF</sequence>
<name>A0A318ENU4_9FIRM</name>
<dbReference type="AlphaFoldDB" id="A0A318ENU4"/>
<proteinExistence type="predicted"/>
<comment type="caution">
    <text evidence="2">The sequence shown here is derived from an EMBL/GenBank/DDBJ whole genome shotgun (WGS) entry which is preliminary data.</text>
</comment>
<protein>
    <submittedName>
        <fullName evidence="2">Uncharacterized protein DUF4956</fullName>
    </submittedName>
</protein>
<reference evidence="2 3" key="1">
    <citation type="submission" date="2018-05" db="EMBL/GenBank/DDBJ databases">
        <title>Genomic Encyclopedia of Type Strains, Phase IV (KMG-IV): sequencing the most valuable type-strain genomes for metagenomic binning, comparative biology and taxonomic classification.</title>
        <authorList>
            <person name="Goeker M."/>
        </authorList>
    </citation>
    <scope>NUCLEOTIDE SEQUENCE [LARGE SCALE GENOMIC DNA]</scope>
    <source>
        <strain evidence="2 3">DSM 28816</strain>
    </source>
</reference>
<evidence type="ECO:0000313" key="3">
    <source>
        <dbReference type="Proteomes" id="UP000247523"/>
    </source>
</evidence>